<dbReference type="EMBL" id="NPKJ01000075">
    <property type="protein sequence ID" value="PAQ04851.1"/>
    <property type="molecule type" value="Genomic_DNA"/>
</dbReference>
<dbReference type="GO" id="GO:0016887">
    <property type="term" value="F:ATP hydrolysis activity"/>
    <property type="evidence" value="ECO:0007669"/>
    <property type="project" value="InterPro"/>
</dbReference>
<name>A0A271L9R5_9HYPH</name>
<dbReference type="PROSITE" id="PS00211">
    <property type="entry name" value="ABC_TRANSPORTER_1"/>
    <property type="match status" value="1"/>
</dbReference>
<evidence type="ECO:0000256" key="4">
    <source>
        <dbReference type="ARBA" id="ARBA00022475"/>
    </source>
</evidence>
<reference evidence="12 13" key="1">
    <citation type="submission" date="2017-08" db="EMBL/GenBank/DDBJ databases">
        <title>Mesorhizobium wenxinae sp. nov., a novel rhizobial species isolated from root nodules of chickpea (Cicer arietinum L.).</title>
        <authorList>
            <person name="Zhang J."/>
        </authorList>
    </citation>
    <scope>NUCLEOTIDE SEQUENCE [LARGE SCALE GENOMIC DNA]</scope>
    <source>
        <strain evidence="12 13">SDW018</strain>
    </source>
</reference>
<dbReference type="RefSeq" id="WP_095496257.1">
    <property type="nucleotide sequence ID" value="NZ_NPKJ01000075.1"/>
</dbReference>
<dbReference type="AlphaFoldDB" id="A0A271L9R5"/>
<evidence type="ECO:0000256" key="5">
    <source>
        <dbReference type="ARBA" id="ARBA00022597"/>
    </source>
</evidence>
<dbReference type="InterPro" id="IPR050107">
    <property type="entry name" value="ABC_carbohydrate_import_ATPase"/>
</dbReference>
<dbReference type="SUPFAM" id="SSF52540">
    <property type="entry name" value="P-loop containing nucleoside triphosphate hydrolases"/>
    <property type="match status" value="2"/>
</dbReference>
<dbReference type="SMART" id="SM00382">
    <property type="entry name" value="AAA"/>
    <property type="match status" value="2"/>
</dbReference>
<keyword evidence="10" id="KW-0472">Membrane</keyword>
<evidence type="ECO:0000256" key="3">
    <source>
        <dbReference type="ARBA" id="ARBA00022448"/>
    </source>
</evidence>
<dbReference type="PANTHER" id="PTHR43790:SF9">
    <property type="entry name" value="GALACTOFURANOSE TRANSPORTER ATP-BINDING PROTEIN YTFR"/>
    <property type="match status" value="1"/>
</dbReference>
<evidence type="ECO:0000256" key="9">
    <source>
        <dbReference type="ARBA" id="ARBA00022967"/>
    </source>
</evidence>
<keyword evidence="4" id="KW-1003">Cell membrane</keyword>
<comment type="similarity">
    <text evidence="2">Belongs to the ABC transporter superfamily.</text>
</comment>
<feature type="domain" description="ABC transporter" evidence="11">
    <location>
        <begin position="6"/>
        <end position="241"/>
    </location>
</feature>
<dbReference type="CDD" id="cd03216">
    <property type="entry name" value="ABC_Carb_Monos_I"/>
    <property type="match status" value="1"/>
</dbReference>
<evidence type="ECO:0000256" key="7">
    <source>
        <dbReference type="ARBA" id="ARBA00022741"/>
    </source>
</evidence>
<gene>
    <name evidence="12" type="ORF">CIT26_31720</name>
</gene>
<dbReference type="GO" id="GO:0005886">
    <property type="term" value="C:plasma membrane"/>
    <property type="evidence" value="ECO:0007669"/>
    <property type="project" value="UniProtKB-SubCell"/>
</dbReference>
<evidence type="ECO:0000259" key="11">
    <source>
        <dbReference type="PROSITE" id="PS50893"/>
    </source>
</evidence>
<keyword evidence="8" id="KW-0067">ATP-binding</keyword>
<evidence type="ECO:0000256" key="8">
    <source>
        <dbReference type="ARBA" id="ARBA00022840"/>
    </source>
</evidence>
<comment type="caution">
    <text evidence="12">The sequence shown here is derived from an EMBL/GenBank/DDBJ whole genome shotgun (WGS) entry which is preliminary data.</text>
</comment>
<keyword evidence="13" id="KW-1185">Reference proteome</keyword>
<dbReference type="CDD" id="cd03215">
    <property type="entry name" value="ABC_Carb_Monos_II"/>
    <property type="match status" value="1"/>
</dbReference>
<dbReference type="Pfam" id="PF00005">
    <property type="entry name" value="ABC_tran"/>
    <property type="match status" value="2"/>
</dbReference>
<keyword evidence="5" id="KW-0762">Sugar transport</keyword>
<dbReference type="Proteomes" id="UP000216442">
    <property type="component" value="Unassembled WGS sequence"/>
</dbReference>
<dbReference type="InterPro" id="IPR017871">
    <property type="entry name" value="ABC_transporter-like_CS"/>
</dbReference>
<dbReference type="Gene3D" id="3.40.50.300">
    <property type="entry name" value="P-loop containing nucleotide triphosphate hydrolases"/>
    <property type="match status" value="2"/>
</dbReference>
<dbReference type="FunFam" id="3.40.50.300:FF:000127">
    <property type="entry name" value="Ribose import ATP-binding protein RbsA"/>
    <property type="match status" value="1"/>
</dbReference>
<keyword evidence="3" id="KW-0813">Transport</keyword>
<evidence type="ECO:0000256" key="10">
    <source>
        <dbReference type="ARBA" id="ARBA00023136"/>
    </source>
</evidence>
<keyword evidence="9" id="KW-1278">Translocase</keyword>
<evidence type="ECO:0000256" key="6">
    <source>
        <dbReference type="ARBA" id="ARBA00022737"/>
    </source>
</evidence>
<evidence type="ECO:0000256" key="1">
    <source>
        <dbReference type="ARBA" id="ARBA00004202"/>
    </source>
</evidence>
<feature type="domain" description="ABC transporter" evidence="11">
    <location>
        <begin position="251"/>
        <end position="496"/>
    </location>
</feature>
<dbReference type="InterPro" id="IPR003439">
    <property type="entry name" value="ABC_transporter-like_ATP-bd"/>
</dbReference>
<proteinExistence type="inferred from homology"/>
<sequence length="504" mass="53993">MAAPLLDLSGITKWYGTTRALGDVDFDLRQGEVHALVGENGAGKSTLLAILSGVVAPDKGTINIDGRAVTIDDPSRAQALGISTVFQELSLAGALTVAENVFVGRAPTACGVIRWSELRRRTQQILSPFGIEIDVGRPVDRLPAGTRQLVEIAKALSLDARILLLDEPTSALTSDEVAALFDIITRLKTRGIGIVYVSHHMAEVFRIADRVTVLRDGRRMTTRAVTETSIDDVVRAMVGRNLEIFAAETALVPGPVALAVRGNGAKGKSRHLELEIRFGEVVGLAGLMGSRRSELARSLVGLRQPSGGTAIEIKGRPTRLRGLRDAMARGIAYVPDDRKAEGLFLSMSVTDNFVVTALRRFARLGWIERAAATAAAGRAVERFRIRVPSLAAAAGKLSGGNQQKLMLSKWLASDPAIVVIDEPTKGVDVEAKREIHKEIRRLAAAGKAILLISSDLPELFTISDRIVVMREGQIVGDLPTRLATEESVMALASGIGHKREGEAA</sequence>
<dbReference type="GO" id="GO:0005524">
    <property type="term" value="F:ATP binding"/>
    <property type="evidence" value="ECO:0007669"/>
    <property type="project" value="UniProtKB-KW"/>
</dbReference>
<keyword evidence="6" id="KW-0677">Repeat</keyword>
<dbReference type="InterPro" id="IPR027417">
    <property type="entry name" value="P-loop_NTPase"/>
</dbReference>
<comment type="subcellular location">
    <subcellularLocation>
        <location evidence="1">Cell membrane</location>
        <topology evidence="1">Peripheral membrane protein</topology>
    </subcellularLocation>
</comment>
<accession>A0A271L9R5</accession>
<keyword evidence="7" id="KW-0547">Nucleotide-binding</keyword>
<organism evidence="12 13">
    <name type="scientific">Mesorhizobium temperatum</name>
    <dbReference type="NCBI Taxonomy" id="241416"/>
    <lineage>
        <taxon>Bacteria</taxon>
        <taxon>Pseudomonadati</taxon>
        <taxon>Pseudomonadota</taxon>
        <taxon>Alphaproteobacteria</taxon>
        <taxon>Hyphomicrobiales</taxon>
        <taxon>Phyllobacteriaceae</taxon>
        <taxon>Mesorhizobium</taxon>
    </lineage>
</organism>
<evidence type="ECO:0000313" key="13">
    <source>
        <dbReference type="Proteomes" id="UP000216442"/>
    </source>
</evidence>
<dbReference type="PANTHER" id="PTHR43790">
    <property type="entry name" value="CARBOHYDRATE TRANSPORT ATP-BINDING PROTEIN MG119-RELATED"/>
    <property type="match status" value="1"/>
</dbReference>
<evidence type="ECO:0000313" key="12">
    <source>
        <dbReference type="EMBL" id="PAQ04851.1"/>
    </source>
</evidence>
<protein>
    <recommendedName>
        <fullName evidence="11">ABC transporter domain-containing protein</fullName>
    </recommendedName>
</protein>
<dbReference type="PROSITE" id="PS50893">
    <property type="entry name" value="ABC_TRANSPORTER_2"/>
    <property type="match status" value="2"/>
</dbReference>
<dbReference type="InterPro" id="IPR003593">
    <property type="entry name" value="AAA+_ATPase"/>
</dbReference>
<dbReference type="OrthoDB" id="9805029at2"/>
<evidence type="ECO:0000256" key="2">
    <source>
        <dbReference type="ARBA" id="ARBA00005417"/>
    </source>
</evidence>